<name>A0AAJ2U669_ALKPS</name>
<dbReference type="AlphaFoldDB" id="A0AAJ2U669"/>
<protein>
    <submittedName>
        <fullName evidence="4">Aminotransferase class V-fold PLP-dependent enzyme</fullName>
    </submittedName>
</protein>
<dbReference type="GO" id="GO:0008483">
    <property type="term" value="F:transaminase activity"/>
    <property type="evidence" value="ECO:0007669"/>
    <property type="project" value="UniProtKB-KW"/>
</dbReference>
<dbReference type="Proteomes" id="UP001285636">
    <property type="component" value="Unassembled WGS sequence"/>
</dbReference>
<dbReference type="PANTHER" id="PTHR43586">
    <property type="entry name" value="CYSTEINE DESULFURASE"/>
    <property type="match status" value="1"/>
</dbReference>
<evidence type="ECO:0000313" key="4">
    <source>
        <dbReference type="EMBL" id="MDV2888480.1"/>
    </source>
</evidence>
<feature type="non-terminal residue" evidence="4">
    <location>
        <position position="1"/>
    </location>
</feature>
<keyword evidence="4" id="KW-0032">Aminotransferase</keyword>
<evidence type="ECO:0000259" key="3">
    <source>
        <dbReference type="Pfam" id="PF00266"/>
    </source>
</evidence>
<comment type="cofactor">
    <cofactor evidence="1">
        <name>pyridoxal 5'-phosphate</name>
        <dbReference type="ChEBI" id="CHEBI:597326"/>
    </cofactor>
</comment>
<gene>
    <name evidence="4" type="ORF">RYX45_25295</name>
</gene>
<dbReference type="RefSeq" id="WP_323468378.1">
    <property type="nucleotide sequence ID" value="NZ_JAWJAY010001528.1"/>
</dbReference>
<dbReference type="EMBL" id="JAWJAY010001528">
    <property type="protein sequence ID" value="MDV2888480.1"/>
    <property type="molecule type" value="Genomic_DNA"/>
</dbReference>
<proteinExistence type="predicted"/>
<keyword evidence="2" id="KW-0663">Pyridoxal phosphate</keyword>
<dbReference type="PANTHER" id="PTHR43586:SF8">
    <property type="entry name" value="CYSTEINE DESULFURASE 1, CHLOROPLASTIC"/>
    <property type="match status" value="1"/>
</dbReference>
<reference evidence="4" key="1">
    <citation type="submission" date="2023-10" db="EMBL/GenBank/DDBJ databases">
        <title>Screening of Alkalihalophilus pseudofirmusBZ-TG-HK211 and Its Alleviation of Salt Stress on Rapeseed Growth.</title>
        <authorList>
            <person name="Zhao B."/>
            <person name="Guo T."/>
        </authorList>
    </citation>
    <scope>NUCLEOTIDE SEQUENCE</scope>
    <source>
        <strain evidence="4">BZ-TG-HK211</strain>
    </source>
</reference>
<keyword evidence="4" id="KW-0808">Transferase</keyword>
<dbReference type="Pfam" id="PF00266">
    <property type="entry name" value="Aminotran_5"/>
    <property type="match status" value="1"/>
</dbReference>
<dbReference type="InterPro" id="IPR000192">
    <property type="entry name" value="Aminotrans_V_dom"/>
</dbReference>
<sequence length="78" mass="8846">MIIVGPYEHHSNYLPWKYLAKKASATFVVLPINVDGVVDYEFIKRNSSRIKIISISSVSNVFGFKIDVKKVCELADDK</sequence>
<dbReference type="SUPFAM" id="SSF53383">
    <property type="entry name" value="PLP-dependent transferases"/>
    <property type="match status" value="1"/>
</dbReference>
<feature type="domain" description="Aminotransferase class V" evidence="3">
    <location>
        <begin position="2"/>
        <end position="75"/>
    </location>
</feature>
<dbReference type="InterPro" id="IPR015421">
    <property type="entry name" value="PyrdxlP-dep_Trfase_major"/>
</dbReference>
<evidence type="ECO:0000256" key="1">
    <source>
        <dbReference type="ARBA" id="ARBA00001933"/>
    </source>
</evidence>
<feature type="non-terminal residue" evidence="4">
    <location>
        <position position="78"/>
    </location>
</feature>
<evidence type="ECO:0000313" key="5">
    <source>
        <dbReference type="Proteomes" id="UP001285636"/>
    </source>
</evidence>
<organism evidence="4 5">
    <name type="scientific">Alkalihalophilus pseudofirmus</name>
    <name type="common">Bacillus pseudofirmus</name>
    <dbReference type="NCBI Taxonomy" id="79885"/>
    <lineage>
        <taxon>Bacteria</taxon>
        <taxon>Bacillati</taxon>
        <taxon>Bacillota</taxon>
        <taxon>Bacilli</taxon>
        <taxon>Bacillales</taxon>
        <taxon>Bacillaceae</taxon>
        <taxon>Alkalihalophilus</taxon>
    </lineage>
</organism>
<accession>A0AAJ2U669</accession>
<dbReference type="Gene3D" id="3.40.640.10">
    <property type="entry name" value="Type I PLP-dependent aspartate aminotransferase-like (Major domain)"/>
    <property type="match status" value="1"/>
</dbReference>
<comment type="caution">
    <text evidence="4">The sequence shown here is derived from an EMBL/GenBank/DDBJ whole genome shotgun (WGS) entry which is preliminary data.</text>
</comment>
<evidence type="ECO:0000256" key="2">
    <source>
        <dbReference type="ARBA" id="ARBA00022898"/>
    </source>
</evidence>
<dbReference type="InterPro" id="IPR015424">
    <property type="entry name" value="PyrdxlP-dep_Trfase"/>
</dbReference>